<proteinExistence type="predicted"/>
<reference evidence="1" key="1">
    <citation type="submission" date="2022-12" db="EMBL/GenBank/DDBJ databases">
        <authorList>
            <person name="Petersen C."/>
        </authorList>
    </citation>
    <scope>NUCLEOTIDE SEQUENCE</scope>
    <source>
        <strain evidence="1">IBT 30728</strain>
    </source>
</reference>
<sequence length="67" mass="6892">MTAPSPPQALAQPVTSASALFDCPLSKIPLMQVAGFRCRPLPVGCAKVTEESAPGNGRCRAALLRAA</sequence>
<gene>
    <name evidence="1" type="ORF">N7539_008421</name>
</gene>
<dbReference type="Proteomes" id="UP001148312">
    <property type="component" value="Unassembled WGS sequence"/>
</dbReference>
<name>A0A9W9WTS7_9EURO</name>
<keyword evidence="2" id="KW-1185">Reference proteome</keyword>
<protein>
    <submittedName>
        <fullName evidence="1">Uncharacterized protein</fullName>
    </submittedName>
</protein>
<organism evidence="1 2">
    <name type="scientific">Penicillium diatomitis</name>
    <dbReference type="NCBI Taxonomy" id="2819901"/>
    <lineage>
        <taxon>Eukaryota</taxon>
        <taxon>Fungi</taxon>
        <taxon>Dikarya</taxon>
        <taxon>Ascomycota</taxon>
        <taxon>Pezizomycotina</taxon>
        <taxon>Eurotiomycetes</taxon>
        <taxon>Eurotiomycetidae</taxon>
        <taxon>Eurotiales</taxon>
        <taxon>Aspergillaceae</taxon>
        <taxon>Penicillium</taxon>
    </lineage>
</organism>
<evidence type="ECO:0000313" key="2">
    <source>
        <dbReference type="Proteomes" id="UP001148312"/>
    </source>
</evidence>
<dbReference type="RefSeq" id="XP_056787113.1">
    <property type="nucleotide sequence ID" value="XM_056938021.1"/>
</dbReference>
<comment type="caution">
    <text evidence="1">The sequence shown here is derived from an EMBL/GenBank/DDBJ whole genome shotgun (WGS) entry which is preliminary data.</text>
</comment>
<accession>A0A9W9WTS7</accession>
<dbReference type="AlphaFoldDB" id="A0A9W9WTS7"/>
<reference evidence="1" key="2">
    <citation type="journal article" date="2023" name="IMA Fungus">
        <title>Comparative genomic study of the Penicillium genus elucidates a diverse pangenome and 15 lateral gene transfer events.</title>
        <authorList>
            <person name="Petersen C."/>
            <person name="Sorensen T."/>
            <person name="Nielsen M.R."/>
            <person name="Sondergaard T.E."/>
            <person name="Sorensen J.L."/>
            <person name="Fitzpatrick D.A."/>
            <person name="Frisvad J.C."/>
            <person name="Nielsen K.L."/>
        </authorList>
    </citation>
    <scope>NUCLEOTIDE SEQUENCE</scope>
    <source>
        <strain evidence="1">IBT 30728</strain>
    </source>
</reference>
<dbReference type="GeneID" id="81628271"/>
<dbReference type="EMBL" id="JAPWDQ010000012">
    <property type="protein sequence ID" value="KAJ5475355.1"/>
    <property type="molecule type" value="Genomic_DNA"/>
</dbReference>
<evidence type="ECO:0000313" key="1">
    <source>
        <dbReference type="EMBL" id="KAJ5475355.1"/>
    </source>
</evidence>